<dbReference type="EMBL" id="WJBH02000001">
    <property type="protein sequence ID" value="KAI9565053.1"/>
    <property type="molecule type" value="Genomic_DNA"/>
</dbReference>
<reference evidence="1 2" key="1">
    <citation type="submission" date="2022-05" db="EMBL/GenBank/DDBJ databases">
        <title>A multi-omics perspective on studying reproductive biology in Daphnia sinensis.</title>
        <authorList>
            <person name="Jia J."/>
        </authorList>
    </citation>
    <scope>NUCLEOTIDE SEQUENCE [LARGE SCALE GENOMIC DNA]</scope>
    <source>
        <strain evidence="1 2">WSL</strain>
    </source>
</reference>
<keyword evidence="2" id="KW-1185">Reference proteome</keyword>
<organism evidence="1 2">
    <name type="scientific">Daphnia sinensis</name>
    <dbReference type="NCBI Taxonomy" id="1820382"/>
    <lineage>
        <taxon>Eukaryota</taxon>
        <taxon>Metazoa</taxon>
        <taxon>Ecdysozoa</taxon>
        <taxon>Arthropoda</taxon>
        <taxon>Crustacea</taxon>
        <taxon>Branchiopoda</taxon>
        <taxon>Diplostraca</taxon>
        <taxon>Cladocera</taxon>
        <taxon>Anomopoda</taxon>
        <taxon>Daphniidae</taxon>
        <taxon>Daphnia</taxon>
        <taxon>Daphnia similis group</taxon>
    </lineage>
</organism>
<proteinExistence type="predicted"/>
<accession>A0AAD5LVY2</accession>
<sequence>MLRQSIHNLEEFQLAFRDFQMTKLIEEEKDEGLDNVLSPKGRRGELMAAQLNTEQKVISDHDVSQ</sequence>
<evidence type="ECO:0000313" key="2">
    <source>
        <dbReference type="Proteomes" id="UP000820818"/>
    </source>
</evidence>
<name>A0AAD5LVY2_9CRUS</name>
<dbReference type="Proteomes" id="UP000820818">
    <property type="component" value="Linkage Group LG1"/>
</dbReference>
<evidence type="ECO:0000313" key="1">
    <source>
        <dbReference type="EMBL" id="KAI9565053.1"/>
    </source>
</evidence>
<gene>
    <name evidence="1" type="ORF">GHT06_008800</name>
</gene>
<dbReference type="AlphaFoldDB" id="A0AAD5LVY2"/>
<protein>
    <submittedName>
        <fullName evidence="1">Uncharacterized protein</fullName>
    </submittedName>
</protein>
<comment type="caution">
    <text evidence="1">The sequence shown here is derived from an EMBL/GenBank/DDBJ whole genome shotgun (WGS) entry which is preliminary data.</text>
</comment>